<evidence type="ECO:0000256" key="10">
    <source>
        <dbReference type="ARBA" id="ARBA00048767"/>
    </source>
</evidence>
<dbReference type="OMA" id="QETDMIG"/>
<dbReference type="GO" id="GO:0000287">
    <property type="term" value="F:magnesium ion binding"/>
    <property type="evidence" value="ECO:0007669"/>
    <property type="project" value="InterPro"/>
</dbReference>
<dbReference type="Pfam" id="PF02776">
    <property type="entry name" value="TPP_enzyme_N"/>
    <property type="match status" value="1"/>
</dbReference>
<dbReference type="PANTHER" id="PTHR18968">
    <property type="entry name" value="THIAMINE PYROPHOSPHATE ENZYMES"/>
    <property type="match status" value="1"/>
</dbReference>
<comment type="catalytic activity">
    <reaction evidence="10">
        <text>(2R)-hydroxyhexadecanoyl-CoA = pentadecanal + formyl-CoA</text>
        <dbReference type="Rhea" id="RHEA:55212"/>
        <dbReference type="ChEBI" id="CHEBI:17302"/>
        <dbReference type="ChEBI" id="CHEBI:57376"/>
        <dbReference type="ChEBI" id="CHEBI:138654"/>
    </reaction>
    <physiologicalReaction direction="left-to-right" evidence="10">
        <dbReference type="Rhea" id="RHEA:55213"/>
    </physiologicalReaction>
</comment>
<protein>
    <recommendedName>
        <fullName evidence="4">2-hydroxyacyl-CoA lyase 2</fullName>
    </recommendedName>
    <alternativeName>
        <fullName evidence="8">Acetolactate synthase-like protein</fullName>
    </alternativeName>
    <alternativeName>
        <fullName evidence="7">IlvB-like protein</fullName>
    </alternativeName>
</protein>
<dbReference type="SUPFAM" id="SSF52518">
    <property type="entry name" value="Thiamin diphosphate-binding fold (THDP-binding)"/>
    <property type="match status" value="2"/>
</dbReference>
<evidence type="ECO:0000256" key="2">
    <source>
        <dbReference type="ARBA" id="ARBA00001964"/>
    </source>
</evidence>
<feature type="domain" description="Thiamine pyrophosphate enzyme central" evidence="12">
    <location>
        <begin position="314"/>
        <end position="446"/>
    </location>
</feature>
<keyword evidence="5" id="KW-0479">Metal-binding</keyword>
<keyword evidence="6 11" id="KW-0786">Thiamine pyrophosphate</keyword>
<dbReference type="InterPro" id="IPR029061">
    <property type="entry name" value="THDP-binding"/>
</dbReference>
<evidence type="ECO:0000256" key="7">
    <source>
        <dbReference type="ARBA" id="ARBA00030510"/>
    </source>
</evidence>
<evidence type="ECO:0000259" key="13">
    <source>
        <dbReference type="Pfam" id="PF02775"/>
    </source>
</evidence>
<dbReference type="CDD" id="cd07035">
    <property type="entry name" value="TPP_PYR_POX_like"/>
    <property type="match status" value="1"/>
</dbReference>
<reference evidence="15" key="3">
    <citation type="submission" date="2025-09" db="UniProtKB">
        <authorList>
            <consortium name="Ensembl"/>
        </authorList>
    </citation>
    <scope>IDENTIFICATION</scope>
</reference>
<evidence type="ECO:0000256" key="11">
    <source>
        <dbReference type="RuleBase" id="RU362132"/>
    </source>
</evidence>
<evidence type="ECO:0000256" key="4">
    <source>
        <dbReference type="ARBA" id="ARBA00018936"/>
    </source>
</evidence>
<dbReference type="GO" id="GO:0009097">
    <property type="term" value="P:isoleucine biosynthetic process"/>
    <property type="evidence" value="ECO:0007669"/>
    <property type="project" value="TreeGrafter"/>
</dbReference>
<dbReference type="GO" id="GO:0030976">
    <property type="term" value="F:thiamine pyrophosphate binding"/>
    <property type="evidence" value="ECO:0007669"/>
    <property type="project" value="InterPro"/>
</dbReference>
<proteinExistence type="inferred from homology"/>
<reference evidence="16" key="1">
    <citation type="submission" date="2019-10" db="EMBL/GenBank/DDBJ databases">
        <title>Corvus moneduloides (New Caledonian crow) genome, bCorMon1, primary haplotype.</title>
        <authorList>
            <person name="Rutz C."/>
            <person name="Fungtammasan C."/>
            <person name="Mountcastle J."/>
            <person name="Formenti G."/>
            <person name="Chow W."/>
            <person name="Howe K."/>
            <person name="Steele M.P."/>
            <person name="Fernandes J."/>
            <person name="Gilbert M.T.P."/>
            <person name="Fedrigo O."/>
            <person name="Jarvis E.D."/>
            <person name="Gemmell N."/>
        </authorList>
    </citation>
    <scope>NUCLEOTIDE SEQUENCE [LARGE SCALE GENOMIC DNA]</scope>
</reference>
<sequence length="679" mass="72403">MSPVSSWCLHSVPTMSQLGSRCPQGFPRCPRWIPGVPRASHGGPIVLQSPPMDLVAGLGCACAGLVALALLVVAQRLGLLYRLCHKVDTASPRHGGELVAEVLRAHGVRFLFTLPGGHISPVLVACEKLGIRVVDTRHEATAVFAADAVSRLSGRIGVAAVTAGPGVTNTVTAVKNAQMAESPLLLLGGAAATLQKGRGALQDIPQVPLFRTLCKAALSVRAVRDIVPTLRRAIATAMEGTPGPVFVELPIDVLYPFHVVQKEIGGPKTPRGLRGKLVQWYLGNYLQDLFAGAWEPRDPTPLPLRVPTAAPEQVQRCAELLSRARRPLVLVGSQALLPPTPAEELRSALESLGVPCYLGGAARGLLSPECPLLLRQNRRDALRDADLVLLAGTVCDFRLSYGRLFGRGTAVVAVNRNRTQLLRNSDVFWKPRLALQGDPASFMVALARSLQDFSCPREWLERLREAERNKEQDKAAVSPPCHLNPLALLQAVDQVLPPHSLLVADGGDFVGTAAYIVRPRRPLAWLDPGPFGTLGVGGGFALGAKLCRPEAEVWVLYGDGSLGFSLMEFDTFVRHKVPVIALVGNDAGWTQISREQLPLLGSAVGCGLAYSDYHAVAVALGGRGFVLDSAGDTEDTEDSAGDRVVAVLRAAQAECHRGHPVLINALLGQSDFREGSVSV</sequence>
<dbReference type="CDD" id="cd02004">
    <property type="entry name" value="TPP_BZL_OCoD_HPCL"/>
    <property type="match status" value="1"/>
</dbReference>
<dbReference type="PANTHER" id="PTHR18968:SF166">
    <property type="entry name" value="2-HYDROXYACYL-COA LYASE 2"/>
    <property type="match status" value="1"/>
</dbReference>
<dbReference type="Pfam" id="PF00205">
    <property type="entry name" value="TPP_enzyme_M"/>
    <property type="match status" value="1"/>
</dbReference>
<name>A0A8U7P862_CORMO</name>
<dbReference type="InterPro" id="IPR000399">
    <property type="entry name" value="TPP-bd_CS"/>
</dbReference>
<evidence type="ECO:0000259" key="12">
    <source>
        <dbReference type="Pfam" id="PF00205"/>
    </source>
</evidence>
<dbReference type="PROSITE" id="PS00187">
    <property type="entry name" value="TPP_ENZYMES"/>
    <property type="match status" value="1"/>
</dbReference>
<organism evidence="15 16">
    <name type="scientific">Corvus moneduloides</name>
    <name type="common">New Caledonian crow</name>
    <dbReference type="NCBI Taxonomy" id="1196302"/>
    <lineage>
        <taxon>Eukaryota</taxon>
        <taxon>Metazoa</taxon>
        <taxon>Chordata</taxon>
        <taxon>Craniata</taxon>
        <taxon>Vertebrata</taxon>
        <taxon>Euteleostomi</taxon>
        <taxon>Archelosauria</taxon>
        <taxon>Archosauria</taxon>
        <taxon>Dinosauria</taxon>
        <taxon>Saurischia</taxon>
        <taxon>Theropoda</taxon>
        <taxon>Coelurosauria</taxon>
        <taxon>Aves</taxon>
        <taxon>Neognathae</taxon>
        <taxon>Neoaves</taxon>
        <taxon>Telluraves</taxon>
        <taxon>Australaves</taxon>
        <taxon>Passeriformes</taxon>
        <taxon>Corvoidea</taxon>
        <taxon>Corvidae</taxon>
        <taxon>Corvus</taxon>
    </lineage>
</organism>
<comment type="similarity">
    <text evidence="3 11">Belongs to the TPP enzyme family.</text>
</comment>
<reference evidence="15" key="2">
    <citation type="submission" date="2025-08" db="UniProtKB">
        <authorList>
            <consortium name="Ensembl"/>
        </authorList>
    </citation>
    <scope>IDENTIFICATION</scope>
</reference>
<comment type="cofactor">
    <cofactor evidence="1">
        <name>Mg(2+)</name>
        <dbReference type="ChEBI" id="CHEBI:18420"/>
    </cofactor>
</comment>
<evidence type="ECO:0000313" key="16">
    <source>
        <dbReference type="Proteomes" id="UP000694553"/>
    </source>
</evidence>
<accession>A0A8U7P862</accession>
<evidence type="ECO:0000313" key="15">
    <source>
        <dbReference type="Ensembl" id="ENSCMUP00000030105.1"/>
    </source>
</evidence>
<dbReference type="SUPFAM" id="SSF52467">
    <property type="entry name" value="DHS-like NAD/FAD-binding domain"/>
    <property type="match status" value="1"/>
</dbReference>
<evidence type="ECO:0000256" key="1">
    <source>
        <dbReference type="ARBA" id="ARBA00001946"/>
    </source>
</evidence>
<dbReference type="InterPro" id="IPR012001">
    <property type="entry name" value="Thiamin_PyroP_enz_TPP-bd_dom"/>
</dbReference>
<evidence type="ECO:0000256" key="3">
    <source>
        <dbReference type="ARBA" id="ARBA00007812"/>
    </source>
</evidence>
<dbReference type="InterPro" id="IPR012000">
    <property type="entry name" value="Thiamin_PyroP_enz_cen_dom"/>
</dbReference>
<dbReference type="GO" id="GO:0005948">
    <property type="term" value="C:acetolactate synthase complex"/>
    <property type="evidence" value="ECO:0007669"/>
    <property type="project" value="TreeGrafter"/>
</dbReference>
<evidence type="ECO:0000256" key="6">
    <source>
        <dbReference type="ARBA" id="ARBA00023052"/>
    </source>
</evidence>
<dbReference type="InterPro" id="IPR011766">
    <property type="entry name" value="TPP_enzyme_TPP-bd"/>
</dbReference>
<comment type="cofactor">
    <cofactor evidence="2">
        <name>thiamine diphosphate</name>
        <dbReference type="ChEBI" id="CHEBI:58937"/>
    </cofactor>
</comment>
<dbReference type="GO" id="GO:0009099">
    <property type="term" value="P:L-valine biosynthetic process"/>
    <property type="evidence" value="ECO:0007669"/>
    <property type="project" value="TreeGrafter"/>
</dbReference>
<keyword evidence="16" id="KW-1185">Reference proteome</keyword>
<dbReference type="Pfam" id="PF02775">
    <property type="entry name" value="TPP_enzyme_C"/>
    <property type="match status" value="1"/>
</dbReference>
<dbReference type="FunFam" id="3.40.50.970:FF:000007">
    <property type="entry name" value="Acetolactate synthase"/>
    <property type="match status" value="1"/>
</dbReference>
<evidence type="ECO:0000256" key="8">
    <source>
        <dbReference type="ARBA" id="ARBA00032551"/>
    </source>
</evidence>
<dbReference type="InterPro" id="IPR045229">
    <property type="entry name" value="TPP_enz"/>
</dbReference>
<evidence type="ECO:0000256" key="9">
    <source>
        <dbReference type="ARBA" id="ARBA00048738"/>
    </source>
</evidence>
<dbReference type="Gene3D" id="3.40.50.1220">
    <property type="entry name" value="TPP-binding domain"/>
    <property type="match status" value="1"/>
</dbReference>
<dbReference type="InterPro" id="IPR029035">
    <property type="entry name" value="DHS-like_NAD/FAD-binding_dom"/>
</dbReference>
<gene>
    <name evidence="15" type="primary">ILVBL</name>
</gene>
<evidence type="ECO:0000259" key="14">
    <source>
        <dbReference type="Pfam" id="PF02776"/>
    </source>
</evidence>
<dbReference type="Ensembl" id="ENSCMUT00000034475.1">
    <property type="protein sequence ID" value="ENSCMUP00000030105.1"/>
    <property type="gene ID" value="ENSCMUG00000018664.1"/>
</dbReference>
<feature type="domain" description="Thiamine pyrophosphate enzyme N-terminal TPP-binding" evidence="14">
    <location>
        <begin position="94"/>
        <end position="204"/>
    </location>
</feature>
<dbReference type="Proteomes" id="UP000694553">
    <property type="component" value="Unassembled WGS sequence"/>
</dbReference>
<dbReference type="AlphaFoldDB" id="A0A8U7P862"/>
<evidence type="ECO:0000256" key="5">
    <source>
        <dbReference type="ARBA" id="ARBA00022723"/>
    </source>
</evidence>
<comment type="catalytic activity">
    <reaction evidence="9">
        <text>2-hydroxyoctadecanoyl-CoA = heptadecanal + formyl-CoA</text>
        <dbReference type="Rhea" id="RHEA:55196"/>
        <dbReference type="ChEBI" id="CHEBI:57376"/>
        <dbReference type="ChEBI" id="CHEBI:74116"/>
        <dbReference type="ChEBI" id="CHEBI:138631"/>
    </reaction>
    <physiologicalReaction direction="left-to-right" evidence="9">
        <dbReference type="Rhea" id="RHEA:55197"/>
    </physiologicalReaction>
</comment>
<dbReference type="GO" id="GO:0050660">
    <property type="term" value="F:flavin adenine dinucleotide binding"/>
    <property type="evidence" value="ECO:0007669"/>
    <property type="project" value="TreeGrafter"/>
</dbReference>
<dbReference type="GO" id="GO:0003984">
    <property type="term" value="F:acetolactate synthase activity"/>
    <property type="evidence" value="ECO:0007669"/>
    <property type="project" value="TreeGrafter"/>
</dbReference>
<feature type="domain" description="Thiamine pyrophosphate enzyme TPP-binding" evidence="13">
    <location>
        <begin position="505"/>
        <end position="636"/>
    </location>
</feature>
<dbReference type="Gene3D" id="3.40.50.970">
    <property type="match status" value="2"/>
</dbReference>